<dbReference type="PANTHER" id="PTHR47972">
    <property type="entry name" value="KINESIN-LIKE PROTEIN KLP-3"/>
    <property type="match status" value="1"/>
</dbReference>
<evidence type="ECO:0000313" key="5">
    <source>
        <dbReference type="Proteomes" id="UP000794436"/>
    </source>
</evidence>
<dbReference type="InterPro" id="IPR027417">
    <property type="entry name" value="P-loop_NTPase"/>
</dbReference>
<dbReference type="EMBL" id="SPLM01000078">
    <property type="protein sequence ID" value="TMW61000.1"/>
    <property type="molecule type" value="Genomic_DNA"/>
</dbReference>
<dbReference type="InterPro" id="IPR001752">
    <property type="entry name" value="Kinesin_motor_dom"/>
</dbReference>
<keyword evidence="1" id="KW-0175">Coiled coil</keyword>
<dbReference type="SUPFAM" id="SSF52540">
    <property type="entry name" value="P-loop containing nucleoside triphosphate hydrolases"/>
    <property type="match status" value="1"/>
</dbReference>
<evidence type="ECO:0000259" key="3">
    <source>
        <dbReference type="SMART" id="SM00129"/>
    </source>
</evidence>
<dbReference type="GO" id="GO:0015630">
    <property type="term" value="C:microtubule cytoskeleton"/>
    <property type="evidence" value="ECO:0007669"/>
    <property type="project" value="TreeGrafter"/>
</dbReference>
<feature type="compositionally biased region" description="Polar residues" evidence="2">
    <location>
        <begin position="820"/>
        <end position="833"/>
    </location>
</feature>
<gene>
    <name evidence="4" type="ORF">Poli38472_014461</name>
</gene>
<feature type="compositionally biased region" description="Polar residues" evidence="2">
    <location>
        <begin position="992"/>
        <end position="1012"/>
    </location>
</feature>
<dbReference type="Proteomes" id="UP000794436">
    <property type="component" value="Unassembled WGS sequence"/>
</dbReference>
<dbReference type="GO" id="GO:0003777">
    <property type="term" value="F:microtubule motor activity"/>
    <property type="evidence" value="ECO:0007669"/>
    <property type="project" value="InterPro"/>
</dbReference>
<feature type="compositionally biased region" description="Low complexity" evidence="2">
    <location>
        <begin position="49"/>
        <end position="58"/>
    </location>
</feature>
<dbReference type="GO" id="GO:0007018">
    <property type="term" value="P:microtubule-based movement"/>
    <property type="evidence" value="ECO:0007669"/>
    <property type="project" value="InterPro"/>
</dbReference>
<evidence type="ECO:0000256" key="2">
    <source>
        <dbReference type="SAM" id="MobiDB-lite"/>
    </source>
</evidence>
<dbReference type="GO" id="GO:0005524">
    <property type="term" value="F:ATP binding"/>
    <property type="evidence" value="ECO:0007669"/>
    <property type="project" value="InterPro"/>
</dbReference>
<dbReference type="InterPro" id="IPR036961">
    <property type="entry name" value="Kinesin_motor_dom_sf"/>
</dbReference>
<dbReference type="Pfam" id="PF00225">
    <property type="entry name" value="Kinesin"/>
    <property type="match status" value="1"/>
</dbReference>
<sequence length="1025" mass="113644">MQQPSSPQVLLLMDSPRKPDGTQDERQGTKEKALRTPTLVGESSKAMNSGPSAVMSMAASSESLGRLLVEMTAQVQDERSRRSDVEKRNQALMLEIEQLQKEVIELKTSKEQRRRASGEWEGATRPDEDVLQPVASPRDQNAEFWWRELQEAKKTQDKAVTEAHQHALQVMELNACISMQHDELKALRASENDARFALNQAEERAKAMLQQQTILVQESQLLRDEVAHLNTEIDKRGVHFKALMDKWTESQAQSEHLERENHAMLEKMKDMRVRHEQLLNELAKSNDENEALQYQVNHLKGAVAAKTAESKAFQAYGTNARDHLQVQNAIIQRHQIYRRKVNKLARDGVMVLRHLKSTLATIRAPIVSIQTDFRVFLKNLQTPVFSLVARSRRYAEVTHIEHQPLRDALQYAERSRRHLHEQLWRARRNALLVCQIRHVSEGGSSSGCVADAILTPGETHLTAQNKTRTLRANYSTGELLLRESERETLTVKVDAIYSDRSREWNHHETVNPLLQSVVDGYNACVATFSGLMPLKVGNEALTVPEVVLSQLFSTLQAHGAQFHRVKLTISFLAVHNEAIYDLLGMDTTTPRGAATQPAQMSQIVVLEVQNAEEALLVLRGGLENLSSAHSQGMMDRELTHTVITACVTHEPLLMGIGTTKSKLQIVELAVGPTDGTHREWEDRGRVKAQVALENGLQSLVTTLGDVRVKDPTFVRYHSSKLTVLLQDTIKASAKFLGVVVLPGTASTSGTTTTPGLDPRATQVTRWLQHLRAATGVTPSVGPSNASADRSVEGFINRFNQQSDGNASSNGNGTSSALAFSSATEEQTRSSTSGDTKRWEKEYELMSKRYGDLNTFTTTFYQPASVVQRVDAAASPRRSMNSIIKHTVDDGADAAAVFPVSNGVIAPVVDALMPPPVPVKTTRAKTKRASTTSLRVTAKPRLGHTRATFSVDKPKNKRPTAPMMASTTLAPRPVARSMTPKVMSMHKLRRETASSALKKSLSTPGSVSVTDNVADTHLNKRKTPFR</sequence>
<dbReference type="PANTHER" id="PTHR47972:SF28">
    <property type="entry name" value="KINESIN-LIKE PROTEIN KLP-3"/>
    <property type="match status" value="1"/>
</dbReference>
<feature type="domain" description="Kinesin motor" evidence="3">
    <location>
        <begin position="427"/>
        <end position="770"/>
    </location>
</feature>
<comment type="caution">
    <text evidence="4">The sequence shown here is derived from an EMBL/GenBank/DDBJ whole genome shotgun (WGS) entry which is preliminary data.</text>
</comment>
<feature type="region of interest" description="Disordered" evidence="2">
    <location>
        <begin position="799"/>
        <end position="837"/>
    </location>
</feature>
<feature type="coiled-coil region" evidence="1">
    <location>
        <begin position="184"/>
        <end position="218"/>
    </location>
</feature>
<feature type="compositionally biased region" description="Basic and acidic residues" evidence="2">
    <location>
        <begin position="15"/>
        <end position="34"/>
    </location>
</feature>
<dbReference type="SMART" id="SM00129">
    <property type="entry name" value="KISc"/>
    <property type="match status" value="1"/>
</dbReference>
<dbReference type="AlphaFoldDB" id="A0A8K1CD83"/>
<feature type="coiled-coil region" evidence="1">
    <location>
        <begin position="254"/>
        <end position="295"/>
    </location>
</feature>
<accession>A0A8K1CD83</accession>
<feature type="region of interest" description="Disordered" evidence="2">
    <location>
        <begin position="1"/>
        <end position="58"/>
    </location>
</feature>
<evidence type="ECO:0000313" key="4">
    <source>
        <dbReference type="EMBL" id="TMW61000.1"/>
    </source>
</evidence>
<proteinExistence type="predicted"/>
<dbReference type="OrthoDB" id="70408at2759"/>
<dbReference type="Gene3D" id="3.40.850.10">
    <property type="entry name" value="Kinesin motor domain"/>
    <property type="match status" value="1"/>
</dbReference>
<dbReference type="InterPro" id="IPR027640">
    <property type="entry name" value="Kinesin-like_fam"/>
</dbReference>
<evidence type="ECO:0000256" key="1">
    <source>
        <dbReference type="SAM" id="Coils"/>
    </source>
</evidence>
<dbReference type="GO" id="GO:0008017">
    <property type="term" value="F:microtubule binding"/>
    <property type="evidence" value="ECO:0007669"/>
    <property type="project" value="InterPro"/>
</dbReference>
<organism evidence="4 5">
    <name type="scientific">Pythium oligandrum</name>
    <name type="common">Mycoparasitic fungus</name>
    <dbReference type="NCBI Taxonomy" id="41045"/>
    <lineage>
        <taxon>Eukaryota</taxon>
        <taxon>Sar</taxon>
        <taxon>Stramenopiles</taxon>
        <taxon>Oomycota</taxon>
        <taxon>Peronosporomycetes</taxon>
        <taxon>Pythiales</taxon>
        <taxon>Pythiaceae</taxon>
        <taxon>Pythium</taxon>
    </lineage>
</organism>
<reference evidence="4" key="1">
    <citation type="submission" date="2019-03" db="EMBL/GenBank/DDBJ databases">
        <title>Long read genome sequence of the mycoparasitic Pythium oligandrum ATCC 38472 isolated from sugarbeet rhizosphere.</title>
        <authorList>
            <person name="Gaulin E."/>
        </authorList>
    </citation>
    <scope>NUCLEOTIDE SEQUENCE</scope>
    <source>
        <strain evidence="4">ATCC 38472_TT</strain>
    </source>
</reference>
<keyword evidence="5" id="KW-1185">Reference proteome</keyword>
<name>A0A8K1CD83_PYTOL</name>
<protein>
    <recommendedName>
        <fullName evidence="3">Kinesin motor domain-containing protein</fullName>
    </recommendedName>
</protein>
<feature type="coiled-coil region" evidence="1">
    <location>
        <begin position="68"/>
        <end position="116"/>
    </location>
</feature>
<feature type="region of interest" description="Disordered" evidence="2">
    <location>
        <begin position="988"/>
        <end position="1025"/>
    </location>
</feature>
<feature type="compositionally biased region" description="Low complexity" evidence="2">
    <location>
        <begin position="802"/>
        <end position="818"/>
    </location>
</feature>